<protein>
    <recommendedName>
        <fullName evidence="10">Odorant receptor</fullName>
    </recommendedName>
</protein>
<evidence type="ECO:0000256" key="9">
    <source>
        <dbReference type="ARBA" id="ARBA00023224"/>
    </source>
</evidence>
<keyword evidence="6 10" id="KW-1133">Transmembrane helix</keyword>
<reference evidence="11" key="1">
    <citation type="submission" date="2020-05" db="UniProtKB">
        <authorList>
            <consortium name="EnsemblMetazoa"/>
        </authorList>
    </citation>
    <scope>IDENTIFICATION</scope>
    <source>
        <strain evidence="11">Jacobina</strain>
    </source>
</reference>
<evidence type="ECO:0000256" key="1">
    <source>
        <dbReference type="ARBA" id="ARBA00004651"/>
    </source>
</evidence>
<evidence type="ECO:0000313" key="11">
    <source>
        <dbReference type="EnsemblMetazoa" id="LLOJ010901-PA"/>
    </source>
</evidence>
<keyword evidence="3 10" id="KW-0716">Sensory transduction</keyword>
<feature type="transmembrane region" description="Helical" evidence="10">
    <location>
        <begin position="259"/>
        <end position="279"/>
    </location>
</feature>
<comment type="caution">
    <text evidence="10">Lacks conserved residue(s) required for the propagation of feature annotation.</text>
</comment>
<accession>A0A3F2ZDD0</accession>
<feature type="transmembrane region" description="Helical" evidence="10">
    <location>
        <begin position="39"/>
        <end position="60"/>
    </location>
</feature>
<dbReference type="EMBL" id="AJWK01022067">
    <property type="status" value="NOT_ANNOTATED_CDS"/>
    <property type="molecule type" value="Genomic_DNA"/>
</dbReference>
<evidence type="ECO:0000256" key="10">
    <source>
        <dbReference type="RuleBase" id="RU351113"/>
    </source>
</evidence>
<dbReference type="GO" id="GO:0005886">
    <property type="term" value="C:plasma membrane"/>
    <property type="evidence" value="ECO:0007669"/>
    <property type="project" value="UniProtKB-SubCell"/>
</dbReference>
<dbReference type="GO" id="GO:0004984">
    <property type="term" value="F:olfactory receptor activity"/>
    <property type="evidence" value="ECO:0007669"/>
    <property type="project" value="InterPro"/>
</dbReference>
<keyword evidence="4 10" id="KW-0812">Transmembrane</keyword>
<keyword evidence="12" id="KW-1185">Reference proteome</keyword>
<feature type="transmembrane region" description="Helical" evidence="10">
    <location>
        <begin position="130"/>
        <end position="154"/>
    </location>
</feature>
<feature type="transmembrane region" description="Helical" evidence="10">
    <location>
        <begin position="177"/>
        <end position="207"/>
    </location>
</feature>
<dbReference type="Pfam" id="PF02949">
    <property type="entry name" value="7tm_6"/>
    <property type="match status" value="1"/>
</dbReference>
<sequence>MSEKEIIFLHKKVLNFHRIFYNWVTLDIFFSNPGKVLRFLKLCLVPMIFLLSVIFSILTNIAVDNHIFMCYSIAFLGGGYQACFKYYVIFIGHRKNFDKIVEYMKFLIMASHLDFANDIRRNCLKRNMHLALVIGRFLLVLFNTSGIFVLIYVYNPLFFKTSPIVFVNDVHDKKMIFMYYFVVISFFIFLEIVVVGDVYFLTIFAYIEGELRALAEVIERLNNAKVAQNDSKEILLFVHESHLKVLFNVRILQKIYFHLNLHFIGTNFLYVCLLLYITRFYESTLIMYFTTFLMILQLFIICFLGEILRSRTEAIGEALYHTQWYEMKQKEKLALLIMMALGQKAVGLEAGGIMNLSLDTFVSVMKATVSYGAVMYTFME</sequence>
<dbReference type="VEuPathDB" id="VectorBase:LLOJ010901"/>
<dbReference type="PANTHER" id="PTHR21137">
    <property type="entry name" value="ODORANT RECEPTOR"/>
    <property type="match status" value="1"/>
</dbReference>
<evidence type="ECO:0000256" key="2">
    <source>
        <dbReference type="ARBA" id="ARBA00022475"/>
    </source>
</evidence>
<keyword evidence="7 10" id="KW-0472">Membrane</keyword>
<evidence type="ECO:0000256" key="4">
    <source>
        <dbReference type="ARBA" id="ARBA00022692"/>
    </source>
</evidence>
<comment type="similarity">
    <text evidence="10">Belongs to the insect chemoreceptor superfamily. Heteromeric odorant receptor channel (TC 1.A.69) family.</text>
</comment>
<feature type="transmembrane region" description="Helical" evidence="10">
    <location>
        <begin position="285"/>
        <end position="305"/>
    </location>
</feature>
<evidence type="ECO:0000256" key="5">
    <source>
        <dbReference type="ARBA" id="ARBA00022725"/>
    </source>
</evidence>
<dbReference type="AlphaFoldDB" id="A0A3F2ZDD0"/>
<evidence type="ECO:0000256" key="8">
    <source>
        <dbReference type="ARBA" id="ARBA00023170"/>
    </source>
</evidence>
<dbReference type="Proteomes" id="UP000092461">
    <property type="component" value="Unassembled WGS sequence"/>
</dbReference>
<name>A0A3F2ZDD0_LUTLO</name>
<feature type="transmembrane region" description="Helical" evidence="10">
    <location>
        <begin position="66"/>
        <end position="89"/>
    </location>
</feature>
<dbReference type="VEuPathDB" id="VectorBase:LLONM1_006663"/>
<evidence type="ECO:0000313" key="12">
    <source>
        <dbReference type="Proteomes" id="UP000092461"/>
    </source>
</evidence>
<keyword evidence="5 10" id="KW-0552">Olfaction</keyword>
<evidence type="ECO:0000256" key="3">
    <source>
        <dbReference type="ARBA" id="ARBA00022606"/>
    </source>
</evidence>
<dbReference type="GO" id="GO:0007165">
    <property type="term" value="P:signal transduction"/>
    <property type="evidence" value="ECO:0007669"/>
    <property type="project" value="UniProtKB-KW"/>
</dbReference>
<keyword evidence="8 10" id="KW-0675">Receptor</keyword>
<comment type="subcellular location">
    <subcellularLocation>
        <location evidence="1 10">Cell membrane</location>
        <topology evidence="1 10">Multi-pass membrane protein</topology>
    </subcellularLocation>
</comment>
<keyword evidence="9 10" id="KW-0807">Transducer</keyword>
<evidence type="ECO:0000256" key="7">
    <source>
        <dbReference type="ARBA" id="ARBA00023136"/>
    </source>
</evidence>
<dbReference type="InterPro" id="IPR004117">
    <property type="entry name" value="7tm6_olfct_rcpt"/>
</dbReference>
<keyword evidence="2" id="KW-1003">Cell membrane</keyword>
<organism evidence="11 12">
    <name type="scientific">Lutzomyia longipalpis</name>
    <name type="common">Sand fly</name>
    <dbReference type="NCBI Taxonomy" id="7200"/>
    <lineage>
        <taxon>Eukaryota</taxon>
        <taxon>Metazoa</taxon>
        <taxon>Ecdysozoa</taxon>
        <taxon>Arthropoda</taxon>
        <taxon>Hexapoda</taxon>
        <taxon>Insecta</taxon>
        <taxon>Pterygota</taxon>
        <taxon>Neoptera</taxon>
        <taxon>Endopterygota</taxon>
        <taxon>Diptera</taxon>
        <taxon>Nematocera</taxon>
        <taxon>Psychodoidea</taxon>
        <taxon>Psychodidae</taxon>
        <taxon>Lutzomyia</taxon>
        <taxon>Lutzomyia</taxon>
    </lineage>
</organism>
<proteinExistence type="inferred from homology"/>
<dbReference type="PANTHER" id="PTHR21137:SF35">
    <property type="entry name" value="ODORANT RECEPTOR 19A-RELATED"/>
    <property type="match status" value="1"/>
</dbReference>
<evidence type="ECO:0000256" key="6">
    <source>
        <dbReference type="ARBA" id="ARBA00022989"/>
    </source>
</evidence>
<dbReference type="EnsemblMetazoa" id="LLOJ010901-RA">
    <property type="protein sequence ID" value="LLOJ010901-PA"/>
    <property type="gene ID" value="LLOJ010901"/>
</dbReference>
<dbReference type="GO" id="GO:0005549">
    <property type="term" value="F:odorant binding"/>
    <property type="evidence" value="ECO:0007669"/>
    <property type="project" value="InterPro"/>
</dbReference>